<keyword evidence="4" id="KW-1185">Reference proteome</keyword>
<organism evidence="3 4">
    <name type="scientific">Paenarthrobacter nicotinovorans</name>
    <name type="common">Arthrobacter nicotinovorans</name>
    <dbReference type="NCBI Taxonomy" id="29320"/>
    <lineage>
        <taxon>Bacteria</taxon>
        <taxon>Bacillati</taxon>
        <taxon>Actinomycetota</taxon>
        <taxon>Actinomycetes</taxon>
        <taxon>Micrococcales</taxon>
        <taxon>Micrococcaceae</taxon>
        <taxon>Paenarthrobacter</taxon>
    </lineage>
</organism>
<evidence type="ECO:0000256" key="1">
    <source>
        <dbReference type="ARBA" id="ARBA00022801"/>
    </source>
</evidence>
<dbReference type="InterPro" id="IPR000639">
    <property type="entry name" value="Epox_hydrolase-like"/>
</dbReference>
<dbReference type="InterPro" id="IPR050266">
    <property type="entry name" value="AB_hydrolase_sf"/>
</dbReference>
<evidence type="ECO:0000313" key="4">
    <source>
        <dbReference type="Proteomes" id="UP001244563"/>
    </source>
</evidence>
<dbReference type="InterPro" id="IPR000073">
    <property type="entry name" value="AB_hydrolase_1"/>
</dbReference>
<dbReference type="PANTHER" id="PTHR43798:SF31">
    <property type="entry name" value="AB HYDROLASE SUPERFAMILY PROTEIN YCLE"/>
    <property type="match status" value="1"/>
</dbReference>
<sequence>MPIVNVNSCNIFYETAGSGEPIVFLHGESQSSRLFEKQLEYFGRNYRCIAYDRRGHAQSDVPEYGYSVWNQIGDMRLLFDALGIDRATIVAVSMSTPIAVSFALRHPERVKALVLSSWYELDGFPLLEQRRKSHQLPFAELHLKFRDVLVNAGKDGLIRFVEENYEALLPILPLDKPLVRGQLIEILAGHAVEHYTKAGEYYTSIPFLREELRRITCPVLGICGTEDPSPDRPELLEGMPNFRQEWIPGARRFTMMEYPDLFNEVLEAFLVENAPSATDQRVNNRVESGPARV</sequence>
<dbReference type="Pfam" id="PF00561">
    <property type="entry name" value="Abhydrolase_1"/>
    <property type="match status" value="1"/>
</dbReference>
<dbReference type="PRINTS" id="PR00412">
    <property type="entry name" value="EPOXHYDRLASE"/>
</dbReference>
<dbReference type="EMBL" id="JAUSSW010000007">
    <property type="protein sequence ID" value="MDQ0103018.1"/>
    <property type="molecule type" value="Genomic_DNA"/>
</dbReference>
<dbReference type="RefSeq" id="WP_064723614.1">
    <property type="nucleotide sequence ID" value="NZ_BDDW01000023.1"/>
</dbReference>
<evidence type="ECO:0000313" key="3">
    <source>
        <dbReference type="EMBL" id="MDQ0103018.1"/>
    </source>
</evidence>
<keyword evidence="1" id="KW-0378">Hydrolase</keyword>
<reference evidence="3 4" key="1">
    <citation type="submission" date="2023-07" db="EMBL/GenBank/DDBJ databases">
        <title>Sorghum-associated microbial communities from plants grown in Nebraska, USA.</title>
        <authorList>
            <person name="Schachtman D."/>
        </authorList>
    </citation>
    <scope>NUCLEOTIDE SEQUENCE [LARGE SCALE GENOMIC DNA]</scope>
    <source>
        <strain evidence="3 4">CC523</strain>
    </source>
</reference>
<comment type="caution">
    <text evidence="3">The sequence shown here is derived from an EMBL/GenBank/DDBJ whole genome shotgun (WGS) entry which is preliminary data.</text>
</comment>
<dbReference type="Gene3D" id="3.40.50.1820">
    <property type="entry name" value="alpha/beta hydrolase"/>
    <property type="match status" value="1"/>
</dbReference>
<evidence type="ECO:0000259" key="2">
    <source>
        <dbReference type="Pfam" id="PF00561"/>
    </source>
</evidence>
<feature type="domain" description="AB hydrolase-1" evidence="2">
    <location>
        <begin position="21"/>
        <end position="118"/>
    </location>
</feature>
<dbReference type="PANTHER" id="PTHR43798">
    <property type="entry name" value="MONOACYLGLYCEROL LIPASE"/>
    <property type="match status" value="1"/>
</dbReference>
<dbReference type="Proteomes" id="UP001244563">
    <property type="component" value="Unassembled WGS sequence"/>
</dbReference>
<proteinExistence type="predicted"/>
<dbReference type="InterPro" id="IPR029058">
    <property type="entry name" value="AB_hydrolase_fold"/>
</dbReference>
<accession>A0ABT9TQ54</accession>
<protein>
    <submittedName>
        <fullName evidence="3">Pimeloyl-ACP methyl ester carboxylesterase</fullName>
    </submittedName>
</protein>
<dbReference type="PRINTS" id="PR00111">
    <property type="entry name" value="ABHYDROLASE"/>
</dbReference>
<gene>
    <name evidence="3" type="ORF">J2T10_002675</name>
</gene>
<dbReference type="SUPFAM" id="SSF53474">
    <property type="entry name" value="alpha/beta-Hydrolases"/>
    <property type="match status" value="1"/>
</dbReference>
<name>A0ABT9TQ54_PAENI</name>